<dbReference type="PANTHER" id="PTHR28251">
    <property type="entry name" value="V-TYPE ATPASE ASSEMBLY FACTOR PKR1"/>
    <property type="match status" value="1"/>
</dbReference>
<keyword evidence="4" id="KW-1185">Reference proteome</keyword>
<keyword evidence="2" id="KW-0472">Membrane</keyword>
<gene>
    <name evidence="3" type="ORF">LODBEIA_P08150</name>
</gene>
<feature type="transmembrane region" description="Helical" evidence="2">
    <location>
        <begin position="20"/>
        <end position="40"/>
    </location>
</feature>
<sequence length="109" mass="12016">MFIVDLWDSIFTPGTTPALITATHVSFILLIISLVALCFLSRSIHFINLLVIAVLLYGTVVWFIAELQKAKLESNQESTKPEATGTEEKQDEAEASARPATPVAKKRKT</sequence>
<dbReference type="PANTHER" id="PTHR28251:SF1">
    <property type="entry name" value="V-TYPE ATPASE ASSEMBLY FACTOR PKR1"/>
    <property type="match status" value="1"/>
</dbReference>
<dbReference type="EMBL" id="OZ022405">
    <property type="protein sequence ID" value="CAK9436257.1"/>
    <property type="molecule type" value="Genomic_DNA"/>
</dbReference>
<name>A0ABP0ZHK9_9ASCO</name>
<dbReference type="InterPro" id="IPR013945">
    <property type="entry name" value="Pkr1"/>
</dbReference>
<evidence type="ECO:0008006" key="5">
    <source>
        <dbReference type="Google" id="ProtNLM"/>
    </source>
</evidence>
<evidence type="ECO:0000313" key="4">
    <source>
        <dbReference type="Proteomes" id="UP001497383"/>
    </source>
</evidence>
<keyword evidence="2" id="KW-1133">Transmembrane helix</keyword>
<evidence type="ECO:0000256" key="2">
    <source>
        <dbReference type="SAM" id="Phobius"/>
    </source>
</evidence>
<accession>A0ABP0ZHK9</accession>
<dbReference type="RefSeq" id="XP_066827753.1">
    <property type="nucleotide sequence ID" value="XM_066976777.1"/>
</dbReference>
<feature type="transmembrane region" description="Helical" evidence="2">
    <location>
        <begin position="47"/>
        <end position="65"/>
    </location>
</feature>
<keyword evidence="2" id="KW-0812">Transmembrane</keyword>
<organism evidence="3 4">
    <name type="scientific">Lodderomyces beijingensis</name>
    <dbReference type="NCBI Taxonomy" id="1775926"/>
    <lineage>
        <taxon>Eukaryota</taxon>
        <taxon>Fungi</taxon>
        <taxon>Dikarya</taxon>
        <taxon>Ascomycota</taxon>
        <taxon>Saccharomycotina</taxon>
        <taxon>Pichiomycetes</taxon>
        <taxon>Debaryomycetaceae</taxon>
        <taxon>Candida/Lodderomyces clade</taxon>
        <taxon>Lodderomyces</taxon>
    </lineage>
</organism>
<dbReference type="Pfam" id="PF08636">
    <property type="entry name" value="Pkr1"/>
    <property type="match status" value="1"/>
</dbReference>
<feature type="region of interest" description="Disordered" evidence="1">
    <location>
        <begin position="72"/>
        <end position="109"/>
    </location>
</feature>
<protein>
    <recommendedName>
        <fullName evidence="5">V-type ATPase assembly factor PKR1</fullName>
    </recommendedName>
</protein>
<proteinExistence type="predicted"/>
<dbReference type="GeneID" id="92206011"/>
<evidence type="ECO:0000313" key="3">
    <source>
        <dbReference type="EMBL" id="CAK9436257.1"/>
    </source>
</evidence>
<reference evidence="3 4" key="1">
    <citation type="submission" date="2024-03" db="EMBL/GenBank/DDBJ databases">
        <authorList>
            <person name="Brejova B."/>
        </authorList>
    </citation>
    <scope>NUCLEOTIDE SEQUENCE [LARGE SCALE GENOMIC DNA]</scope>
    <source>
        <strain evidence="3 4">CBS 14171</strain>
    </source>
</reference>
<evidence type="ECO:0000256" key="1">
    <source>
        <dbReference type="SAM" id="MobiDB-lite"/>
    </source>
</evidence>
<dbReference type="Proteomes" id="UP001497383">
    <property type="component" value="Chromosome 1"/>
</dbReference>